<dbReference type="AlphaFoldDB" id="A0A1H3LKJ1"/>
<evidence type="ECO:0000259" key="3">
    <source>
        <dbReference type="Pfam" id="PF13354"/>
    </source>
</evidence>
<reference evidence="5" key="1">
    <citation type="submission" date="2016-10" db="EMBL/GenBank/DDBJ databases">
        <authorList>
            <person name="Varghese N."/>
            <person name="Submissions S."/>
        </authorList>
    </citation>
    <scope>NUCLEOTIDE SEQUENCE [LARGE SCALE GENOMIC DNA]</scope>
    <source>
        <strain evidence="5">DSM 45422</strain>
    </source>
</reference>
<accession>A0A1H3LKJ1</accession>
<protein>
    <recommendedName>
        <fullName evidence="3">Beta-lactamase class A catalytic domain-containing protein</fullName>
    </recommendedName>
</protein>
<dbReference type="Gene3D" id="3.40.710.10">
    <property type="entry name" value="DD-peptidase/beta-lactamase superfamily"/>
    <property type="match status" value="1"/>
</dbReference>
<dbReference type="Proteomes" id="UP000198921">
    <property type="component" value="Unassembled WGS sequence"/>
</dbReference>
<feature type="compositionally biased region" description="Pro residues" evidence="1">
    <location>
        <begin position="42"/>
        <end position="64"/>
    </location>
</feature>
<dbReference type="SUPFAM" id="SSF56601">
    <property type="entry name" value="beta-lactamase/transpeptidase-like"/>
    <property type="match status" value="1"/>
</dbReference>
<dbReference type="EMBL" id="FNOT01000009">
    <property type="protein sequence ID" value="SDY64856.1"/>
    <property type="molecule type" value="Genomic_DNA"/>
</dbReference>
<feature type="region of interest" description="Disordered" evidence="1">
    <location>
        <begin position="21"/>
        <end position="64"/>
    </location>
</feature>
<keyword evidence="5" id="KW-1185">Reference proteome</keyword>
<name>A0A1H3LKJ1_9ACTN</name>
<feature type="chain" id="PRO_5011793806" description="Beta-lactamase class A catalytic domain-containing protein" evidence="2">
    <location>
        <begin position="22"/>
        <end position="318"/>
    </location>
</feature>
<gene>
    <name evidence="4" type="ORF">SAMN05660209_03385</name>
</gene>
<feature type="domain" description="Beta-lactamase class A catalytic" evidence="3">
    <location>
        <begin position="156"/>
        <end position="250"/>
    </location>
</feature>
<evidence type="ECO:0000256" key="2">
    <source>
        <dbReference type="SAM" id="SignalP"/>
    </source>
</evidence>
<dbReference type="Pfam" id="PF13354">
    <property type="entry name" value="Beta-lactamase2"/>
    <property type="match status" value="1"/>
</dbReference>
<keyword evidence="2" id="KW-0732">Signal</keyword>
<evidence type="ECO:0000256" key="1">
    <source>
        <dbReference type="SAM" id="MobiDB-lite"/>
    </source>
</evidence>
<organism evidence="4 5">
    <name type="scientific">Geodermatophilus africanus</name>
    <dbReference type="NCBI Taxonomy" id="1137993"/>
    <lineage>
        <taxon>Bacteria</taxon>
        <taxon>Bacillati</taxon>
        <taxon>Actinomycetota</taxon>
        <taxon>Actinomycetes</taxon>
        <taxon>Geodermatophilales</taxon>
        <taxon>Geodermatophilaceae</taxon>
        <taxon>Geodermatophilus</taxon>
    </lineage>
</organism>
<proteinExistence type="predicted"/>
<dbReference type="STRING" id="1137993.SAMN05660209_03385"/>
<sequence length="318" mass="32405">MSLVLLALLVAGLGVPGWATAQEDPGPAAPAPAAPAVQEQPAPEPPAPEPPAPEPPAPAVPELPAPADVVPAVTAAQGGVGAFAVVVAEQEQRQAGVSIRAAEAVTAQVLARTAGNELADRPFPTASLVKLFIAEDVLHRARTGAIVLTPGDRAQLEVMIRGSNDPAASDLWVRFGGARAVSDVAVRYGLTGTAPPRRWGQWGETTTTANDLARFLARLPVVAHPDDAETLLGWMRAATPIASDGFDQEFGVFGTLPGAGVKQGWMCCLGGQRHLHSVGVVGGRVVVLLSEVPRSVGWDAASGALDAAAAAVPLAPAP</sequence>
<dbReference type="InterPro" id="IPR012338">
    <property type="entry name" value="Beta-lactam/transpept-like"/>
</dbReference>
<dbReference type="GO" id="GO:0008800">
    <property type="term" value="F:beta-lactamase activity"/>
    <property type="evidence" value="ECO:0007669"/>
    <property type="project" value="InterPro"/>
</dbReference>
<feature type="signal peptide" evidence="2">
    <location>
        <begin position="1"/>
        <end position="21"/>
    </location>
</feature>
<evidence type="ECO:0000313" key="5">
    <source>
        <dbReference type="Proteomes" id="UP000198921"/>
    </source>
</evidence>
<dbReference type="GO" id="GO:0030655">
    <property type="term" value="P:beta-lactam antibiotic catabolic process"/>
    <property type="evidence" value="ECO:0007669"/>
    <property type="project" value="InterPro"/>
</dbReference>
<dbReference type="InterPro" id="IPR045155">
    <property type="entry name" value="Beta-lactam_cat"/>
</dbReference>
<evidence type="ECO:0000313" key="4">
    <source>
        <dbReference type="EMBL" id="SDY64856.1"/>
    </source>
</evidence>